<gene>
    <name evidence="3" type="ORF">H5410_052411</name>
</gene>
<reference evidence="3 4" key="1">
    <citation type="submission" date="2020-09" db="EMBL/GenBank/DDBJ databases">
        <title>De no assembly of potato wild relative species, Solanum commersonii.</title>
        <authorList>
            <person name="Cho K."/>
        </authorList>
    </citation>
    <scope>NUCLEOTIDE SEQUENCE [LARGE SCALE GENOMIC DNA]</scope>
    <source>
        <strain evidence="3">LZ3.2</strain>
        <tissue evidence="3">Leaf</tissue>
    </source>
</reference>
<dbReference type="EMBL" id="JACXVP010000010">
    <property type="protein sequence ID" value="KAG5581784.1"/>
    <property type="molecule type" value="Genomic_DNA"/>
</dbReference>
<organism evidence="3 4">
    <name type="scientific">Solanum commersonii</name>
    <name type="common">Commerson's wild potato</name>
    <name type="synonym">Commerson's nightshade</name>
    <dbReference type="NCBI Taxonomy" id="4109"/>
    <lineage>
        <taxon>Eukaryota</taxon>
        <taxon>Viridiplantae</taxon>
        <taxon>Streptophyta</taxon>
        <taxon>Embryophyta</taxon>
        <taxon>Tracheophyta</taxon>
        <taxon>Spermatophyta</taxon>
        <taxon>Magnoliopsida</taxon>
        <taxon>eudicotyledons</taxon>
        <taxon>Gunneridae</taxon>
        <taxon>Pentapetalae</taxon>
        <taxon>asterids</taxon>
        <taxon>lamiids</taxon>
        <taxon>Solanales</taxon>
        <taxon>Solanaceae</taxon>
        <taxon>Solanoideae</taxon>
        <taxon>Solaneae</taxon>
        <taxon>Solanum</taxon>
    </lineage>
</organism>
<feature type="region of interest" description="Disordered" evidence="1">
    <location>
        <begin position="77"/>
        <end position="126"/>
    </location>
</feature>
<name>A0A9J5X407_SOLCO</name>
<sequence>MGSMGLGLISWVHIFILFSGDAGLNLEVGVESKHVRPFGELGRACRTTQWFTESPLITFNFMLDLEFWSNHKRERGIVINEGGPSPPKKGGTKPPKGGKSKGKRPTSEVSKHNSNSEGSQAAFSEP</sequence>
<feature type="compositionally biased region" description="Polar residues" evidence="1">
    <location>
        <begin position="112"/>
        <end position="126"/>
    </location>
</feature>
<dbReference type="Proteomes" id="UP000824120">
    <property type="component" value="Chromosome 10"/>
</dbReference>
<proteinExistence type="predicted"/>
<protein>
    <submittedName>
        <fullName evidence="3">Uncharacterized protein</fullName>
    </submittedName>
</protein>
<dbReference type="AlphaFoldDB" id="A0A9J5X407"/>
<evidence type="ECO:0000313" key="4">
    <source>
        <dbReference type="Proteomes" id="UP000824120"/>
    </source>
</evidence>
<evidence type="ECO:0000256" key="2">
    <source>
        <dbReference type="SAM" id="SignalP"/>
    </source>
</evidence>
<comment type="caution">
    <text evidence="3">The sequence shown here is derived from an EMBL/GenBank/DDBJ whole genome shotgun (WGS) entry which is preliminary data.</text>
</comment>
<evidence type="ECO:0000313" key="3">
    <source>
        <dbReference type="EMBL" id="KAG5581784.1"/>
    </source>
</evidence>
<keyword evidence="4" id="KW-1185">Reference proteome</keyword>
<feature type="signal peptide" evidence="2">
    <location>
        <begin position="1"/>
        <end position="22"/>
    </location>
</feature>
<accession>A0A9J5X407</accession>
<keyword evidence="2" id="KW-0732">Signal</keyword>
<evidence type="ECO:0000256" key="1">
    <source>
        <dbReference type="SAM" id="MobiDB-lite"/>
    </source>
</evidence>
<feature type="chain" id="PRO_5039927338" evidence="2">
    <location>
        <begin position="23"/>
        <end position="126"/>
    </location>
</feature>